<protein>
    <submittedName>
        <fullName evidence="1">Uncharacterized protein</fullName>
    </submittedName>
</protein>
<dbReference type="EMBL" id="JAIWYP010000001">
    <property type="protein sequence ID" value="KAH3885601.1"/>
    <property type="molecule type" value="Genomic_DNA"/>
</dbReference>
<dbReference type="AlphaFoldDB" id="A0A9D4RY89"/>
<gene>
    <name evidence="1" type="ORF">DPMN_009596</name>
</gene>
<reference evidence="1" key="2">
    <citation type="submission" date="2020-11" db="EMBL/GenBank/DDBJ databases">
        <authorList>
            <person name="McCartney M.A."/>
            <person name="Auch B."/>
            <person name="Kono T."/>
            <person name="Mallez S."/>
            <person name="Becker A."/>
            <person name="Gohl D.M."/>
            <person name="Silverstein K.A.T."/>
            <person name="Koren S."/>
            <person name="Bechman K.B."/>
            <person name="Herman A."/>
            <person name="Abrahante J.E."/>
            <person name="Garbe J."/>
        </authorList>
    </citation>
    <scope>NUCLEOTIDE SEQUENCE</scope>
    <source>
        <strain evidence="1">Duluth1</strain>
        <tissue evidence="1">Whole animal</tissue>
    </source>
</reference>
<dbReference type="Proteomes" id="UP000828390">
    <property type="component" value="Unassembled WGS sequence"/>
</dbReference>
<name>A0A9D4RY89_DREPO</name>
<accession>A0A9D4RY89</accession>
<evidence type="ECO:0000313" key="1">
    <source>
        <dbReference type="EMBL" id="KAH3885601.1"/>
    </source>
</evidence>
<sequence length="103" mass="11550">MFVQAGICTERLALALETEAAAIWCQAVATDTHLDNRCMVVDISGQDVELSVDGCSHVGKITCEWDMNRLILKFLNKAFTKDVMGEFQTTALDDFFDFTRHKS</sequence>
<comment type="caution">
    <text evidence="1">The sequence shown here is derived from an EMBL/GenBank/DDBJ whole genome shotgun (WGS) entry which is preliminary data.</text>
</comment>
<reference evidence="1" key="1">
    <citation type="journal article" date="2019" name="bioRxiv">
        <title>The Genome of the Zebra Mussel, Dreissena polymorpha: A Resource for Invasive Species Research.</title>
        <authorList>
            <person name="McCartney M.A."/>
            <person name="Auch B."/>
            <person name="Kono T."/>
            <person name="Mallez S."/>
            <person name="Zhang Y."/>
            <person name="Obille A."/>
            <person name="Becker A."/>
            <person name="Abrahante J.E."/>
            <person name="Garbe J."/>
            <person name="Badalamenti J.P."/>
            <person name="Herman A."/>
            <person name="Mangelson H."/>
            <person name="Liachko I."/>
            <person name="Sullivan S."/>
            <person name="Sone E.D."/>
            <person name="Koren S."/>
            <person name="Silverstein K.A.T."/>
            <person name="Beckman K.B."/>
            <person name="Gohl D.M."/>
        </authorList>
    </citation>
    <scope>NUCLEOTIDE SEQUENCE</scope>
    <source>
        <strain evidence="1">Duluth1</strain>
        <tissue evidence="1">Whole animal</tissue>
    </source>
</reference>
<proteinExistence type="predicted"/>
<evidence type="ECO:0000313" key="2">
    <source>
        <dbReference type="Proteomes" id="UP000828390"/>
    </source>
</evidence>
<keyword evidence="2" id="KW-1185">Reference proteome</keyword>
<organism evidence="1 2">
    <name type="scientific">Dreissena polymorpha</name>
    <name type="common">Zebra mussel</name>
    <name type="synonym">Mytilus polymorpha</name>
    <dbReference type="NCBI Taxonomy" id="45954"/>
    <lineage>
        <taxon>Eukaryota</taxon>
        <taxon>Metazoa</taxon>
        <taxon>Spiralia</taxon>
        <taxon>Lophotrochozoa</taxon>
        <taxon>Mollusca</taxon>
        <taxon>Bivalvia</taxon>
        <taxon>Autobranchia</taxon>
        <taxon>Heteroconchia</taxon>
        <taxon>Euheterodonta</taxon>
        <taxon>Imparidentia</taxon>
        <taxon>Neoheterodontei</taxon>
        <taxon>Myida</taxon>
        <taxon>Dreissenoidea</taxon>
        <taxon>Dreissenidae</taxon>
        <taxon>Dreissena</taxon>
    </lineage>
</organism>